<dbReference type="InterPro" id="IPR006311">
    <property type="entry name" value="TAT_signal"/>
</dbReference>
<evidence type="ECO:0000256" key="1">
    <source>
        <dbReference type="ARBA" id="ARBA00006987"/>
    </source>
</evidence>
<dbReference type="Gene3D" id="3.40.190.150">
    <property type="entry name" value="Bordetella uptake gene, domain 1"/>
    <property type="match status" value="1"/>
</dbReference>
<comment type="caution">
    <text evidence="3">The sequence shown here is derived from an EMBL/GenBank/DDBJ whole genome shotgun (WGS) entry which is preliminary data.</text>
</comment>
<protein>
    <submittedName>
        <fullName evidence="3">Tripartite tricarboxylate transporter substrate binding protein</fullName>
    </submittedName>
</protein>
<evidence type="ECO:0000256" key="2">
    <source>
        <dbReference type="SAM" id="SignalP"/>
    </source>
</evidence>
<dbReference type="Pfam" id="PF03401">
    <property type="entry name" value="TctC"/>
    <property type="match status" value="1"/>
</dbReference>
<keyword evidence="2" id="KW-0732">Signal</keyword>
<name>A0ABU9BFJ6_9BURK</name>
<keyword evidence="4" id="KW-1185">Reference proteome</keyword>
<dbReference type="PIRSF" id="PIRSF017082">
    <property type="entry name" value="YflP"/>
    <property type="match status" value="1"/>
</dbReference>
<dbReference type="SUPFAM" id="SSF53850">
    <property type="entry name" value="Periplasmic binding protein-like II"/>
    <property type="match status" value="1"/>
</dbReference>
<dbReference type="Gene3D" id="3.40.190.10">
    <property type="entry name" value="Periplasmic binding protein-like II"/>
    <property type="match status" value="1"/>
</dbReference>
<reference evidence="3 4" key="1">
    <citation type="submission" date="2024-04" db="EMBL/GenBank/DDBJ databases">
        <title>Novel species of the genus Ideonella isolated from streams.</title>
        <authorList>
            <person name="Lu H."/>
        </authorList>
    </citation>
    <scope>NUCLEOTIDE SEQUENCE [LARGE SCALE GENOMIC DNA]</scope>
    <source>
        <strain evidence="3 4">BYS139W</strain>
    </source>
</reference>
<dbReference type="PANTHER" id="PTHR42928:SF5">
    <property type="entry name" value="BLR1237 PROTEIN"/>
    <property type="match status" value="1"/>
</dbReference>
<dbReference type="CDD" id="cd13578">
    <property type="entry name" value="PBP2_Bug27"/>
    <property type="match status" value="1"/>
</dbReference>
<organism evidence="3 4">
    <name type="scientific">Pseudaquabacterium rugosum</name>
    <dbReference type="NCBI Taxonomy" id="2984194"/>
    <lineage>
        <taxon>Bacteria</taxon>
        <taxon>Pseudomonadati</taxon>
        <taxon>Pseudomonadota</taxon>
        <taxon>Betaproteobacteria</taxon>
        <taxon>Burkholderiales</taxon>
        <taxon>Sphaerotilaceae</taxon>
        <taxon>Pseudaquabacterium</taxon>
    </lineage>
</organism>
<dbReference type="PROSITE" id="PS51318">
    <property type="entry name" value="TAT"/>
    <property type="match status" value="1"/>
</dbReference>
<evidence type="ECO:0000313" key="4">
    <source>
        <dbReference type="Proteomes" id="UP001368500"/>
    </source>
</evidence>
<dbReference type="PANTHER" id="PTHR42928">
    <property type="entry name" value="TRICARBOXYLATE-BINDING PROTEIN"/>
    <property type="match status" value="1"/>
</dbReference>
<comment type="similarity">
    <text evidence="1">Belongs to the UPF0065 (bug) family.</text>
</comment>
<evidence type="ECO:0000313" key="3">
    <source>
        <dbReference type="EMBL" id="MEK8028717.1"/>
    </source>
</evidence>
<sequence>MALHRRTLLSSLAAAGVLLAQAPLAQAQAAWPAAQPIKLVVPFAAGGTSDILARLIGERLGVALKQTVIVDNKAGAGGVLGADQVAKAAPDGYTILLGTIASHAINPAMRAKMPYDAIKDFAPVVLLGSIPNVLLVGANQPYKDVKELIAAAKAKPDQIQFASSGQGSSQHMSGELFKLMAGADLAHIPYKGSGPAIQDVIGHQVPSSFETVTVALPHIQSGKVRALAVTTATRFPGLPQVPTMQEAGVAGFEVASWQGLWTPAGTPAAIVTRLNQEVQKILVQPEVKAKLDTLGLAHKDNSPQQFADFNRAELAKWQRVAREGKVSLTD</sequence>
<dbReference type="RefSeq" id="WP_341376503.1">
    <property type="nucleotide sequence ID" value="NZ_JBBUTF010000029.1"/>
</dbReference>
<feature type="signal peptide" evidence="2">
    <location>
        <begin position="1"/>
        <end position="27"/>
    </location>
</feature>
<dbReference type="InterPro" id="IPR005064">
    <property type="entry name" value="BUG"/>
</dbReference>
<feature type="chain" id="PRO_5047417498" evidence="2">
    <location>
        <begin position="28"/>
        <end position="330"/>
    </location>
</feature>
<dbReference type="EMBL" id="JBBUTF010000029">
    <property type="protein sequence ID" value="MEK8028717.1"/>
    <property type="molecule type" value="Genomic_DNA"/>
</dbReference>
<proteinExistence type="inferred from homology"/>
<dbReference type="InterPro" id="IPR042100">
    <property type="entry name" value="Bug_dom1"/>
</dbReference>
<accession>A0ABU9BFJ6</accession>
<gene>
    <name evidence="3" type="ORF">AACH11_22385</name>
</gene>
<dbReference type="Proteomes" id="UP001368500">
    <property type="component" value="Unassembled WGS sequence"/>
</dbReference>